<organism evidence="1 2">
    <name type="scientific">Mycobacterium tuberculosis</name>
    <dbReference type="NCBI Taxonomy" id="1773"/>
    <lineage>
        <taxon>Bacteria</taxon>
        <taxon>Bacillati</taxon>
        <taxon>Actinomycetota</taxon>
        <taxon>Actinomycetes</taxon>
        <taxon>Mycobacteriales</taxon>
        <taxon>Mycobacteriaceae</taxon>
        <taxon>Mycobacterium</taxon>
        <taxon>Mycobacterium tuberculosis complex</taxon>
    </lineage>
</organism>
<proteinExistence type="predicted"/>
<reference evidence="1 2" key="1">
    <citation type="submission" date="2015-03" db="EMBL/GenBank/DDBJ databases">
        <authorList>
            <consortium name="Pathogen Informatics"/>
        </authorList>
    </citation>
    <scope>NUCLEOTIDE SEQUENCE [LARGE SCALE GENOMIC DNA]</scope>
    <source>
        <strain evidence="1 2">M09401471</strain>
    </source>
</reference>
<evidence type="ECO:0000313" key="2">
    <source>
        <dbReference type="Proteomes" id="UP000044938"/>
    </source>
</evidence>
<protein>
    <submittedName>
        <fullName evidence="1">Uncharacterized protein</fullName>
    </submittedName>
</protein>
<sequence>MPDRVPPVCDLDDLGITADFGRPSQDFAADRRGIFVTRVVVGDDHQVGQLRGYPAHRGPLARVTIAAGAEHHRQPAVRVRQGGQHRPQRFRFVRVVDQREKALAAVDLLEPPRDPDLTQARHRLFRGDPDGVQNRQGDQAIGDVVAAR</sequence>
<name>A0A655JTW4_MYCTX</name>
<accession>A0A655JTW4</accession>
<dbReference type="Proteomes" id="UP000044938">
    <property type="component" value="Unassembled WGS sequence"/>
</dbReference>
<dbReference type="EMBL" id="CSAJ01001375">
    <property type="protein sequence ID" value="COX92347.1"/>
    <property type="molecule type" value="Genomic_DNA"/>
</dbReference>
<dbReference type="AlphaFoldDB" id="A0A655JTW4"/>
<evidence type="ECO:0000313" key="1">
    <source>
        <dbReference type="EMBL" id="COX92347.1"/>
    </source>
</evidence>
<gene>
    <name evidence="1" type="ORF">ERS007720_05008</name>
</gene>